<organism evidence="2">
    <name type="scientific">Anguilla anguilla</name>
    <name type="common">European freshwater eel</name>
    <name type="synonym">Muraena anguilla</name>
    <dbReference type="NCBI Taxonomy" id="7936"/>
    <lineage>
        <taxon>Eukaryota</taxon>
        <taxon>Metazoa</taxon>
        <taxon>Chordata</taxon>
        <taxon>Craniata</taxon>
        <taxon>Vertebrata</taxon>
        <taxon>Euteleostomi</taxon>
        <taxon>Actinopterygii</taxon>
        <taxon>Neopterygii</taxon>
        <taxon>Teleostei</taxon>
        <taxon>Anguilliformes</taxon>
        <taxon>Anguillidae</taxon>
        <taxon>Anguilla</taxon>
    </lineage>
</organism>
<evidence type="ECO:0000256" key="1">
    <source>
        <dbReference type="SAM" id="MobiDB-lite"/>
    </source>
</evidence>
<reference evidence="2" key="2">
    <citation type="journal article" date="2015" name="Fish Shellfish Immunol.">
        <title>Early steps in the European eel (Anguilla anguilla)-Vibrio vulnificus interaction in the gills: Role of the RtxA13 toxin.</title>
        <authorList>
            <person name="Callol A."/>
            <person name="Pajuelo D."/>
            <person name="Ebbesson L."/>
            <person name="Teles M."/>
            <person name="MacKenzie S."/>
            <person name="Amaro C."/>
        </authorList>
    </citation>
    <scope>NUCLEOTIDE SEQUENCE</scope>
</reference>
<feature type="compositionally biased region" description="Polar residues" evidence="1">
    <location>
        <begin position="25"/>
        <end position="41"/>
    </location>
</feature>
<sequence length="41" mass="4590">MDTWTFSSDSFSASLWTPFRLSGSPPDQQQPIRSLLSASTR</sequence>
<accession>A0A0E9XZI0</accession>
<dbReference type="EMBL" id="GBXM01001342">
    <property type="protein sequence ID" value="JAI07236.1"/>
    <property type="molecule type" value="Transcribed_RNA"/>
</dbReference>
<protein>
    <submittedName>
        <fullName evidence="2">Uncharacterized protein</fullName>
    </submittedName>
</protein>
<dbReference type="AlphaFoldDB" id="A0A0E9XZI0"/>
<reference evidence="2" key="1">
    <citation type="submission" date="2014-11" db="EMBL/GenBank/DDBJ databases">
        <authorList>
            <person name="Amaro Gonzalez C."/>
        </authorList>
    </citation>
    <scope>NUCLEOTIDE SEQUENCE</scope>
</reference>
<feature type="region of interest" description="Disordered" evidence="1">
    <location>
        <begin position="22"/>
        <end position="41"/>
    </location>
</feature>
<name>A0A0E9XZI0_ANGAN</name>
<proteinExistence type="predicted"/>
<evidence type="ECO:0000313" key="2">
    <source>
        <dbReference type="EMBL" id="JAI07236.1"/>
    </source>
</evidence>